<evidence type="ECO:0000313" key="3">
    <source>
        <dbReference type="Proteomes" id="UP000542973"/>
    </source>
</evidence>
<keyword evidence="2" id="KW-0966">Cell projection</keyword>
<dbReference type="Proteomes" id="UP000542973">
    <property type="component" value="Unassembled WGS sequence"/>
</dbReference>
<sequence>MAGRAFGSIVAIASAAVAVISPAVAASSLMHTNFGGDSRHAWTASVSAPALYGRGVRALSAPILPSGYLAQAEGVITAVRWRYRFARVPPPNLQAYLCNANRCVLLPGPEGKTDAFRGDDADKGFVFAFRIPGQGPLTPVLQGQASQITVSYR</sequence>
<keyword evidence="2" id="KW-0282">Flagellum</keyword>
<gene>
    <name evidence="2" type="ORF">HLB16_09030</name>
</gene>
<dbReference type="InterPro" id="IPR009420">
    <property type="entry name" value="FlhE"/>
</dbReference>
<dbReference type="Pfam" id="PF06366">
    <property type="entry name" value="FlhE"/>
    <property type="match status" value="1"/>
</dbReference>
<name>A0A849B625_9BURK</name>
<feature type="chain" id="PRO_5032885614" evidence="1">
    <location>
        <begin position="26"/>
        <end position="153"/>
    </location>
</feature>
<proteinExistence type="predicted"/>
<protein>
    <submittedName>
        <fullName evidence="2">Flagellar protein FlhE</fullName>
    </submittedName>
</protein>
<evidence type="ECO:0000313" key="2">
    <source>
        <dbReference type="EMBL" id="NNH11021.1"/>
    </source>
</evidence>
<feature type="signal peptide" evidence="1">
    <location>
        <begin position="1"/>
        <end position="25"/>
    </location>
</feature>
<accession>A0A849B625</accession>
<dbReference type="EMBL" id="JABEMD010000012">
    <property type="protein sequence ID" value="NNH11021.1"/>
    <property type="molecule type" value="Genomic_DNA"/>
</dbReference>
<keyword evidence="2" id="KW-0969">Cilium</keyword>
<evidence type="ECO:0000256" key="1">
    <source>
        <dbReference type="SAM" id="SignalP"/>
    </source>
</evidence>
<reference evidence="2 3" key="1">
    <citation type="submission" date="2020-05" db="EMBL/GenBank/DDBJ databases">
        <title>MicrobeNet Type strains.</title>
        <authorList>
            <person name="Nicholson A.C."/>
        </authorList>
    </citation>
    <scope>NUCLEOTIDE SEQUENCE [LARGE SCALE GENOMIC DNA]</scope>
    <source>
        <strain evidence="2 3">ATCC 700815</strain>
    </source>
</reference>
<organism evidence="2 3">
    <name type="scientific">Cupriavidus gilardii</name>
    <dbReference type="NCBI Taxonomy" id="82541"/>
    <lineage>
        <taxon>Bacteria</taxon>
        <taxon>Pseudomonadati</taxon>
        <taxon>Pseudomonadota</taxon>
        <taxon>Betaproteobacteria</taxon>
        <taxon>Burkholderiales</taxon>
        <taxon>Burkholderiaceae</taxon>
        <taxon>Cupriavidus</taxon>
    </lineage>
</organism>
<comment type="caution">
    <text evidence="2">The sequence shown here is derived from an EMBL/GenBank/DDBJ whole genome shotgun (WGS) entry which is preliminary data.</text>
</comment>
<keyword evidence="1" id="KW-0732">Signal</keyword>
<dbReference type="AlphaFoldDB" id="A0A849B625"/>